<feature type="transmembrane region" description="Helical" evidence="6">
    <location>
        <begin position="120"/>
        <end position="142"/>
    </location>
</feature>
<gene>
    <name evidence="7" type="ORF">D1627_14535</name>
</gene>
<dbReference type="PANTHER" id="PTHR30250:SF30">
    <property type="entry name" value="LIPID III FLIPPASE"/>
    <property type="match status" value="1"/>
</dbReference>
<comment type="caution">
    <text evidence="7">The sequence shown here is derived from an EMBL/GenBank/DDBJ whole genome shotgun (WGS) entry which is preliminary data.</text>
</comment>
<evidence type="ECO:0000256" key="5">
    <source>
        <dbReference type="ARBA" id="ARBA00023136"/>
    </source>
</evidence>
<feature type="transmembrane region" description="Helical" evidence="6">
    <location>
        <begin position="396"/>
        <end position="412"/>
    </location>
</feature>
<evidence type="ECO:0000256" key="2">
    <source>
        <dbReference type="ARBA" id="ARBA00022475"/>
    </source>
</evidence>
<keyword evidence="4 6" id="KW-1133">Transmembrane helix</keyword>
<sequence>MLQRLKSSFWSFLSVLVRAVVSLVINKLFAVFYGPNGITLYSHFQNLISIVTTVPDGGVNVGAIKFLAPAGLRSATYKRYFWASFLLNLLCIGLALLLIFSFPGYFLDVFLDTDAQFWRWGLYFAAGVCLLTLNVFLLSVLLSQRALKWHMLSTAAGALAGVLALYVTRGVWPLEQVLLLVLGAQASVFILTLAILGWQRLLPSVGRLRIPRSVYRGLGKYILMAISAVVCLKLTNFYIRDYVIAQFNLYQTGLWQAVVKVSESYSAVYTSLVGMLVYPRMAALANQHEALRKYTRATFLLVLPALAVGLLLVYLLRDWVLLLLFNQDFVQAGYLFDYQLLGDFLRMWSIILTNLMVIRTQVRLYIAWQVGSALLYIILVYLLLEPLGLEGVTMAHALRYAATLLFAVLYYNKFIRP</sequence>
<comment type="subcellular location">
    <subcellularLocation>
        <location evidence="1">Cell membrane</location>
        <topology evidence="1">Multi-pass membrane protein</topology>
    </subcellularLocation>
</comment>
<organism evidence="7 8">
    <name type="scientific">Pontibacter oryzae</name>
    <dbReference type="NCBI Taxonomy" id="2304593"/>
    <lineage>
        <taxon>Bacteria</taxon>
        <taxon>Pseudomonadati</taxon>
        <taxon>Bacteroidota</taxon>
        <taxon>Cytophagia</taxon>
        <taxon>Cytophagales</taxon>
        <taxon>Hymenobacteraceae</taxon>
        <taxon>Pontibacter</taxon>
    </lineage>
</organism>
<dbReference type="RefSeq" id="WP_119432961.1">
    <property type="nucleotide sequence ID" value="NZ_QWGE01000004.1"/>
</dbReference>
<evidence type="ECO:0000256" key="6">
    <source>
        <dbReference type="SAM" id="Phobius"/>
    </source>
</evidence>
<keyword evidence="2" id="KW-1003">Cell membrane</keyword>
<evidence type="ECO:0008006" key="9">
    <source>
        <dbReference type="Google" id="ProtNLM"/>
    </source>
</evidence>
<feature type="transmembrane region" description="Helical" evidence="6">
    <location>
        <begin position="149"/>
        <end position="172"/>
    </location>
</feature>
<name>A0A399S626_9BACT</name>
<keyword evidence="3 6" id="KW-0812">Transmembrane</keyword>
<keyword evidence="8" id="KW-1185">Reference proteome</keyword>
<feature type="transmembrane region" description="Helical" evidence="6">
    <location>
        <begin position="47"/>
        <end position="68"/>
    </location>
</feature>
<feature type="transmembrane region" description="Helical" evidence="6">
    <location>
        <begin position="80"/>
        <end position="100"/>
    </location>
</feature>
<proteinExistence type="predicted"/>
<reference evidence="8" key="1">
    <citation type="submission" date="2018-08" db="EMBL/GenBank/DDBJ databases">
        <title>Mucilaginibacter sp. MYSH2.</title>
        <authorList>
            <person name="Seo T."/>
        </authorList>
    </citation>
    <scope>NUCLEOTIDE SEQUENCE [LARGE SCALE GENOMIC DNA]</scope>
    <source>
        <strain evidence="8">KIRAN</strain>
    </source>
</reference>
<dbReference type="OrthoDB" id="954555at2"/>
<evidence type="ECO:0000313" key="7">
    <source>
        <dbReference type="EMBL" id="RIJ37025.1"/>
    </source>
</evidence>
<dbReference type="Proteomes" id="UP000266005">
    <property type="component" value="Unassembled WGS sequence"/>
</dbReference>
<evidence type="ECO:0000313" key="8">
    <source>
        <dbReference type="Proteomes" id="UP000266005"/>
    </source>
</evidence>
<protein>
    <recommendedName>
        <fullName evidence="9">O-antigen translocase</fullName>
    </recommendedName>
</protein>
<dbReference type="GO" id="GO:0005886">
    <property type="term" value="C:plasma membrane"/>
    <property type="evidence" value="ECO:0007669"/>
    <property type="project" value="UniProtKB-SubCell"/>
</dbReference>
<feature type="transmembrane region" description="Helical" evidence="6">
    <location>
        <begin position="218"/>
        <end position="239"/>
    </location>
</feature>
<feature type="transmembrane region" description="Helical" evidence="6">
    <location>
        <begin position="297"/>
        <end position="316"/>
    </location>
</feature>
<feature type="transmembrane region" description="Helical" evidence="6">
    <location>
        <begin position="364"/>
        <end position="384"/>
    </location>
</feature>
<feature type="transmembrane region" description="Helical" evidence="6">
    <location>
        <begin position="178"/>
        <end position="198"/>
    </location>
</feature>
<evidence type="ECO:0000256" key="1">
    <source>
        <dbReference type="ARBA" id="ARBA00004651"/>
    </source>
</evidence>
<evidence type="ECO:0000256" key="4">
    <source>
        <dbReference type="ARBA" id="ARBA00022989"/>
    </source>
</evidence>
<dbReference type="PANTHER" id="PTHR30250">
    <property type="entry name" value="PST FAMILY PREDICTED COLANIC ACID TRANSPORTER"/>
    <property type="match status" value="1"/>
</dbReference>
<dbReference type="AlphaFoldDB" id="A0A399S626"/>
<feature type="transmembrane region" description="Helical" evidence="6">
    <location>
        <begin position="12"/>
        <end position="35"/>
    </location>
</feature>
<dbReference type="InterPro" id="IPR050833">
    <property type="entry name" value="Poly_Biosynth_Transport"/>
</dbReference>
<accession>A0A399S626</accession>
<evidence type="ECO:0000256" key="3">
    <source>
        <dbReference type="ARBA" id="ARBA00022692"/>
    </source>
</evidence>
<dbReference type="EMBL" id="QWGE01000004">
    <property type="protein sequence ID" value="RIJ37025.1"/>
    <property type="molecule type" value="Genomic_DNA"/>
</dbReference>
<keyword evidence="5 6" id="KW-0472">Membrane</keyword>
<feature type="transmembrane region" description="Helical" evidence="6">
    <location>
        <begin position="336"/>
        <end position="357"/>
    </location>
</feature>